<feature type="region of interest" description="Disordered" evidence="1">
    <location>
        <begin position="483"/>
        <end position="513"/>
    </location>
</feature>
<comment type="caution">
    <text evidence="3">The sequence shown here is derived from an EMBL/GenBank/DDBJ whole genome shotgun (WGS) entry which is preliminary data.</text>
</comment>
<reference evidence="3" key="2">
    <citation type="submission" date="2020-09" db="EMBL/GenBank/DDBJ databases">
        <authorList>
            <person name="Sun Q."/>
            <person name="Ohkuma M."/>
        </authorList>
    </citation>
    <scope>NUCLEOTIDE SEQUENCE</scope>
    <source>
        <strain evidence="3">JCM 4784</strain>
    </source>
</reference>
<dbReference type="Gene3D" id="1.25.40.10">
    <property type="entry name" value="Tetratricopeptide repeat domain"/>
    <property type="match status" value="3"/>
</dbReference>
<dbReference type="PANTHER" id="PTHR12558:SF13">
    <property type="entry name" value="CELL DIVISION CYCLE PROTEIN 27 HOMOLOG"/>
    <property type="match status" value="1"/>
</dbReference>
<feature type="transmembrane region" description="Helical" evidence="2">
    <location>
        <begin position="49"/>
        <end position="70"/>
    </location>
</feature>
<feature type="region of interest" description="Disordered" evidence="1">
    <location>
        <begin position="1"/>
        <end position="47"/>
    </location>
</feature>
<gene>
    <name evidence="3" type="ORF">GCM10018785_56820</name>
</gene>
<evidence type="ECO:0000313" key="3">
    <source>
        <dbReference type="EMBL" id="GHE81436.1"/>
    </source>
</evidence>
<keyword evidence="2" id="KW-0812">Transmembrane</keyword>
<dbReference type="EMBL" id="BNBT01000117">
    <property type="protein sequence ID" value="GHE81436.1"/>
    <property type="molecule type" value="Genomic_DNA"/>
</dbReference>
<dbReference type="Pfam" id="PF13432">
    <property type="entry name" value="TPR_16"/>
    <property type="match status" value="2"/>
</dbReference>
<dbReference type="RefSeq" id="WP_190138937.1">
    <property type="nucleotide sequence ID" value="NZ_BNBT01000117.1"/>
</dbReference>
<dbReference type="InterPro" id="IPR019734">
    <property type="entry name" value="TPR_rpt"/>
</dbReference>
<dbReference type="SMART" id="SM00028">
    <property type="entry name" value="TPR"/>
    <property type="match status" value="4"/>
</dbReference>
<keyword evidence="2" id="KW-0472">Membrane</keyword>
<evidence type="ECO:0000256" key="2">
    <source>
        <dbReference type="SAM" id="Phobius"/>
    </source>
</evidence>
<name>A0A919DU83_9ACTN</name>
<accession>A0A919DU83</accession>
<protein>
    <recommendedName>
        <fullName evidence="5">Tetratricopeptide repeat protein</fullName>
    </recommendedName>
</protein>
<dbReference type="AlphaFoldDB" id="A0A919DU83"/>
<keyword evidence="4" id="KW-1185">Reference proteome</keyword>
<dbReference type="PANTHER" id="PTHR12558">
    <property type="entry name" value="CELL DIVISION CYCLE 16,23,27"/>
    <property type="match status" value="1"/>
</dbReference>
<dbReference type="SUPFAM" id="SSF48452">
    <property type="entry name" value="TPR-like"/>
    <property type="match status" value="2"/>
</dbReference>
<organism evidence="3 4">
    <name type="scientific">Streptomyces longispororuber</name>
    <dbReference type="NCBI Taxonomy" id="68230"/>
    <lineage>
        <taxon>Bacteria</taxon>
        <taxon>Bacillati</taxon>
        <taxon>Actinomycetota</taxon>
        <taxon>Actinomycetes</taxon>
        <taxon>Kitasatosporales</taxon>
        <taxon>Streptomycetaceae</taxon>
        <taxon>Streptomyces</taxon>
    </lineage>
</organism>
<feature type="compositionally biased region" description="Basic residues" evidence="1">
    <location>
        <begin position="35"/>
        <end position="47"/>
    </location>
</feature>
<dbReference type="Proteomes" id="UP000608024">
    <property type="component" value="Unassembled WGS sequence"/>
</dbReference>
<evidence type="ECO:0008006" key="5">
    <source>
        <dbReference type="Google" id="ProtNLM"/>
    </source>
</evidence>
<keyword evidence="2" id="KW-1133">Transmembrane helix</keyword>
<dbReference type="InterPro" id="IPR011990">
    <property type="entry name" value="TPR-like_helical_dom_sf"/>
</dbReference>
<evidence type="ECO:0000256" key="1">
    <source>
        <dbReference type="SAM" id="MobiDB-lite"/>
    </source>
</evidence>
<sequence>METQKPNAPKAAPEVPALGPAGSLAQLLSGERLRGGRRPRRPRGARRRAVVASVAGAAVLGGVLVCVPWGEERAARPALGPSGRALAAAGAGAPAALPDLAALIGEREAHLRAHPGDAPSWAVLGTAYVERGLRTGDFASYPKAERALRTSLKAAPEGNVDALAGLAALANARHDHRAARTWGERAARLAPKRWATYPVLIDAYRGLGAAKAVGRSLDKLRDLTSGAAVMTWSGLVYRDRGWREDAAAKLADAAALARGPAERAAALHRVGELAWERGEPAESLRYAEAALAADPGHHPSLAAKGRALAALGRTSEALRAYRSALERWPEPVYALELGEVYESLKLMPAARAQYDVLRARVREARRGGVNHEWVLGLFEADHRDAEAAVRRLRAEFERHGSPRNADALGWALHRAGDSEAGLELAEEAMEKGPRSAVFAYHRGMIERELGRYGAARRHLSLALRVHPSFSPLGAPAARRALAALGDPPEGGPAEVYAAPGTEAAKPTKPPRGR</sequence>
<evidence type="ECO:0000313" key="4">
    <source>
        <dbReference type="Proteomes" id="UP000608024"/>
    </source>
</evidence>
<proteinExistence type="predicted"/>
<reference evidence="3" key="1">
    <citation type="journal article" date="2014" name="Int. J. Syst. Evol. Microbiol.">
        <title>Complete genome sequence of Corynebacterium casei LMG S-19264T (=DSM 44701T), isolated from a smear-ripened cheese.</title>
        <authorList>
            <consortium name="US DOE Joint Genome Institute (JGI-PGF)"/>
            <person name="Walter F."/>
            <person name="Albersmeier A."/>
            <person name="Kalinowski J."/>
            <person name="Ruckert C."/>
        </authorList>
    </citation>
    <scope>NUCLEOTIDE SEQUENCE</scope>
    <source>
        <strain evidence="3">JCM 4784</strain>
    </source>
</reference>